<name>D3GWN5_ECO44</name>
<reference evidence="2 3" key="1">
    <citation type="journal article" date="2010" name="PLoS ONE">
        <title>Complete genome sequence and comparative metabolic profiling of the prototypical enteroaggregative Escherichia coli strain 042.</title>
        <authorList>
            <person name="Chaudhuri R.R."/>
            <person name="Sebaihia M."/>
            <person name="Hobman J.L."/>
            <person name="Webber M.A."/>
            <person name="Leyton D.L."/>
            <person name="Goldberg M.D."/>
            <person name="Cunningham A.F."/>
            <person name="Scott-Tucker A."/>
            <person name="Ferguson P.R."/>
            <person name="Thomas C.M."/>
            <person name="Frankel G."/>
            <person name="Tang C.M."/>
            <person name="Dudley E.G."/>
            <person name="Roberts I.S."/>
            <person name="Rasko D.A."/>
            <person name="Pallen M.J."/>
            <person name="Parkhill J."/>
            <person name="Nataro J.P."/>
            <person name="Thomson N.R."/>
            <person name="Henderson I.R."/>
        </authorList>
    </citation>
    <scope>NUCLEOTIDE SEQUENCE [LARGE SCALE GENOMIC DNA]</scope>
    <source>
        <strain evidence="3">042 / EAEC</strain>
    </source>
</reference>
<dbReference type="HOGENOM" id="CLU_3135038_0_0_6"/>
<evidence type="ECO:0000256" key="1">
    <source>
        <dbReference type="SAM" id="Phobius"/>
    </source>
</evidence>
<dbReference type="KEGG" id="elo:EC042_3360"/>
<keyword evidence="1" id="KW-1133">Transmembrane helix</keyword>
<feature type="transmembrane region" description="Helical" evidence="1">
    <location>
        <begin position="25"/>
        <end position="44"/>
    </location>
</feature>
<evidence type="ECO:0000313" key="3">
    <source>
        <dbReference type="Proteomes" id="UP000001407"/>
    </source>
</evidence>
<accession>D3GWN5</accession>
<keyword evidence="1" id="KW-0812">Transmembrane</keyword>
<dbReference type="Proteomes" id="UP000001407">
    <property type="component" value="Chromosome"/>
</dbReference>
<dbReference type="AlphaFoldDB" id="D3GWN5"/>
<protein>
    <submittedName>
        <fullName evidence="2">Uncharacterized protein</fullName>
    </submittedName>
</protein>
<evidence type="ECO:0000313" key="2">
    <source>
        <dbReference type="EMBL" id="CBG36188.1"/>
    </source>
</evidence>
<gene>
    <name evidence="2" type="ordered locus">EC042_3360</name>
</gene>
<sequence>MTRCPSAVNAEIQRLFTANDNYEGVLIYLPLPLSAAVGGFPIALRHLSR</sequence>
<proteinExistence type="predicted"/>
<keyword evidence="1" id="KW-0472">Membrane</keyword>
<dbReference type="EMBL" id="FN554766">
    <property type="protein sequence ID" value="CBG36188.1"/>
    <property type="molecule type" value="Genomic_DNA"/>
</dbReference>
<organism evidence="2 3">
    <name type="scientific">Escherichia coli O44:H18 (strain 042 / EAEC)</name>
    <dbReference type="NCBI Taxonomy" id="216592"/>
    <lineage>
        <taxon>Bacteria</taxon>
        <taxon>Pseudomonadati</taxon>
        <taxon>Pseudomonadota</taxon>
        <taxon>Gammaproteobacteria</taxon>
        <taxon>Enterobacterales</taxon>
        <taxon>Enterobacteriaceae</taxon>
        <taxon>Escherichia</taxon>
    </lineage>
</organism>